<feature type="transmembrane region" description="Helical" evidence="1">
    <location>
        <begin position="44"/>
        <end position="62"/>
    </location>
</feature>
<dbReference type="EMBL" id="JBHSHC010000157">
    <property type="protein sequence ID" value="MFC4770220.1"/>
    <property type="molecule type" value="Genomic_DNA"/>
</dbReference>
<name>A0ABV9Q843_9BACL</name>
<organism evidence="2 3">
    <name type="scientific">Effusibacillus consociatus</name>
    <dbReference type="NCBI Taxonomy" id="1117041"/>
    <lineage>
        <taxon>Bacteria</taxon>
        <taxon>Bacillati</taxon>
        <taxon>Bacillota</taxon>
        <taxon>Bacilli</taxon>
        <taxon>Bacillales</taxon>
        <taxon>Alicyclobacillaceae</taxon>
        <taxon>Effusibacillus</taxon>
    </lineage>
</organism>
<keyword evidence="1" id="KW-1133">Transmembrane helix</keyword>
<protein>
    <submittedName>
        <fullName evidence="2">Uncharacterized protein</fullName>
    </submittedName>
</protein>
<proteinExistence type="predicted"/>
<dbReference type="Proteomes" id="UP001596002">
    <property type="component" value="Unassembled WGS sequence"/>
</dbReference>
<gene>
    <name evidence="2" type="ORF">ACFO8Q_23365</name>
</gene>
<keyword evidence="3" id="KW-1185">Reference proteome</keyword>
<comment type="caution">
    <text evidence="2">The sequence shown here is derived from an EMBL/GenBank/DDBJ whole genome shotgun (WGS) entry which is preliminary data.</text>
</comment>
<accession>A0ABV9Q843</accession>
<keyword evidence="1" id="KW-0472">Membrane</keyword>
<keyword evidence="1" id="KW-0812">Transmembrane</keyword>
<sequence>MSPQIHYQPYACHARTRSGKLTNEKIGQAAQTILKAGTKMDSHILALILLATAVGLGFVTMARHGLRTEESEPE</sequence>
<evidence type="ECO:0000256" key="1">
    <source>
        <dbReference type="SAM" id="Phobius"/>
    </source>
</evidence>
<evidence type="ECO:0000313" key="2">
    <source>
        <dbReference type="EMBL" id="MFC4770220.1"/>
    </source>
</evidence>
<evidence type="ECO:0000313" key="3">
    <source>
        <dbReference type="Proteomes" id="UP001596002"/>
    </source>
</evidence>
<reference evidence="3" key="1">
    <citation type="journal article" date="2019" name="Int. J. Syst. Evol. Microbiol.">
        <title>The Global Catalogue of Microorganisms (GCM) 10K type strain sequencing project: providing services to taxonomists for standard genome sequencing and annotation.</title>
        <authorList>
            <consortium name="The Broad Institute Genomics Platform"/>
            <consortium name="The Broad Institute Genome Sequencing Center for Infectious Disease"/>
            <person name="Wu L."/>
            <person name="Ma J."/>
        </authorList>
    </citation>
    <scope>NUCLEOTIDE SEQUENCE [LARGE SCALE GENOMIC DNA]</scope>
    <source>
        <strain evidence="3">WYCCWR 12678</strain>
    </source>
</reference>